<dbReference type="VEuPathDB" id="CryptoDB:CHUDEA7_3870"/>
<feature type="coiled-coil region" evidence="1">
    <location>
        <begin position="1459"/>
        <end position="1493"/>
    </location>
</feature>
<dbReference type="Proteomes" id="UP000199752">
    <property type="component" value="Chromosome 7"/>
</dbReference>
<dbReference type="VEuPathDB" id="CryptoDB:ChTU502y2012_407g1895"/>
<feature type="coiled-coil region" evidence="1">
    <location>
        <begin position="1059"/>
        <end position="1093"/>
    </location>
</feature>
<feature type="coiled-coil region" evidence="1">
    <location>
        <begin position="1589"/>
        <end position="1656"/>
    </location>
</feature>
<gene>
    <name evidence="2" type="ORF">CHUDEA7_3870</name>
    <name evidence="3" type="ORF">GY17_00003107</name>
</gene>
<feature type="coiled-coil region" evidence="1">
    <location>
        <begin position="1347"/>
        <end position="1377"/>
    </location>
</feature>
<organism evidence="2">
    <name type="scientific">Cryptosporidium hominis</name>
    <dbReference type="NCBI Taxonomy" id="237895"/>
    <lineage>
        <taxon>Eukaryota</taxon>
        <taxon>Sar</taxon>
        <taxon>Alveolata</taxon>
        <taxon>Apicomplexa</taxon>
        <taxon>Conoidasida</taxon>
        <taxon>Coccidia</taxon>
        <taxon>Eucoccidiorida</taxon>
        <taxon>Eimeriorina</taxon>
        <taxon>Cryptosporidiidae</taxon>
        <taxon>Cryptosporidium</taxon>
    </lineage>
</organism>
<name>A0A0S4TJ06_CRYHO</name>
<evidence type="ECO:0000256" key="1">
    <source>
        <dbReference type="SAM" id="Coils"/>
    </source>
</evidence>
<dbReference type="OrthoDB" id="340207at2759"/>
<proteinExistence type="predicted"/>
<dbReference type="VEuPathDB" id="CryptoDB:Chro.70432"/>
<reference evidence="3 4" key="3">
    <citation type="submission" date="2017-10" db="EMBL/GenBank/DDBJ databases">
        <title>Consistent, comparative and evidence-based genome annotation and re-annotation for the closely-related species, Cryptosporidium parvum, C. hominis and C. tyzzeri.</title>
        <authorList>
            <person name="Baptista R.P."/>
            <person name="Li Y."/>
            <person name="Sateriale A."/>
            <person name="Striepen B."/>
            <person name="Kissinger J.C."/>
        </authorList>
    </citation>
    <scope>NUCLEOTIDE SEQUENCE [LARGE SCALE GENOMIC DNA]</scope>
    <source>
        <strain evidence="3">30976</strain>
    </source>
</reference>
<protein>
    <submittedName>
        <fullName evidence="3">Secreted Protein (CpLSP family)</fullName>
    </submittedName>
</protein>
<evidence type="ECO:0000313" key="4">
    <source>
        <dbReference type="Proteomes" id="UP001429100"/>
    </source>
</evidence>
<dbReference type="EMBL" id="JTAI01000005">
    <property type="protein sequence ID" value="PPS93948.1"/>
    <property type="molecule type" value="Genomic_DNA"/>
</dbReference>
<dbReference type="Proteomes" id="UP001429100">
    <property type="component" value="Unassembled WGS sequence"/>
</dbReference>
<evidence type="ECO:0000313" key="3">
    <source>
        <dbReference type="EMBL" id="PPS93948.1"/>
    </source>
</evidence>
<reference evidence="3 4" key="1">
    <citation type="submission" date="2014-11" db="EMBL/GenBank/DDBJ databases">
        <title>Comparative genomic analysis of Cryptosporidium hominis reveals occurrence of genetic recombination in virulent subtypes.</title>
        <authorList>
            <person name="Guo Y."/>
            <person name="Tang K."/>
            <person name="Frace M."/>
            <person name="Li N."/>
            <person name="Roellig D.M."/>
            <person name="Sammons S."/>
            <person name="Knipe K."/>
            <person name="Rowe L."/>
            <person name="Feng Y."/>
            <person name="Xiao L."/>
        </authorList>
    </citation>
    <scope>NUCLEOTIDE SEQUENCE [LARGE SCALE GENOMIC DNA]</scope>
    <source>
        <strain evidence="3">30976</strain>
    </source>
</reference>
<accession>A0A0S4TJ06</accession>
<sequence length="1665" mass="195446">MNSKRLFSKRMPNQIDGSIALCFLAFIIFLVVKVGGTNNENLSPNMHSGDRMLWGIIKSELLTNSWMNLSKIPTEITESDMGISIGVINICSSNKIKIKKQLSFKCINKLRTLLDYTNKKDKGYSIRVRKGVSFNEALARLCLDATNKYLNNSSKICKDKETNRTSTKGKKMTRERETNEKKISIDRLTKITEKSESSEVLKKENLLKLIQSVLFDYESSLTPSRQLISQIRKPKQSQVSRLIVNRDLKGLAILLSNEKQEDALSFINVLINGDKSEETDNLTFKDIENKINSKHNLSKITNKYKPFGFMPRPEDEWDAVVSWIQENANKIQRPGGWMIKKTYGKKVLRFPENFVASKGVETIFIDNCFKSLRNMAYTVFTAPNGDKYYKYNKENDYGLMIEGENQNERILNIKNACKEIFERYYEYLGIKTKREEYRFKIHGKLNFLLPLKHDRLFLNKLLKSFYKSINDREKEWHAVVNEARISPLVSSKDLTEEIVPYTFIDERIKRESNLEKKESLLSDICFKTINILRKERSQGSSDIPLYNIEIGSENEVSIAKFCKGLFERFILRHIEWLRITIKSIESDNIKLIDINDPYLEIPEVFLFPEDARLKENCITSLIVVFEKNLQAIENGYPVKVYPQMDYLGDPSDMIENITLFCESLSGKVTPKAHRSKIPVKDEQETIKIMSSEPELIKLIRKNIESNLLLSFETKMETRIDKITQNVSNSNTFRLENWKSHFEEVSSLDSHVESMINIFKAQFSEFIDYEGLCEKKIRRYIAHINSKEDEVSDISWLEGYLMETDRLKGDWATELQSIENLHKSMLAAEGELERYVNTIRSVVYGDEKQKELPQVRKMLNGWPKELSNKERVYIKHKIDSLLSKQRHEYNIESLRYEQLERRKVFRDNLKKSLLVQDQNKPLFFDMENCFKEDDEDLVPIYPEKETKEEEKIRHDRIASIETVLNEFKNRFALINSSLNAQLGGLESFLTKARKDFQTAWTESFNTALALQLQLRTRALVEEYVRASERYLLIKRVKADYEYRKSIVSEFQADPSFEVMLNRASEMIERADEEEAELEKELSSLHEQKDKLHLLVEEDMQTIYSQRLKTIRDSKELIRAKIDHEKKLLMQEEKVFEDQLKRDLEYYNIKEISEAAIYRADKLKMLYDATNWLLNFNEKLTISSETQFREDLEKLDYVIPLKKLTNSRSENDERFNFDALKANLRRHKYTHNEGFDPNDIEDQQELKKEAGPFYNDDQTQGQIPVAAQTLLRMFKEKLVIRLNDIDEINQQILQLNLNVVGSFQYYDYNRERAYKSFRELKYSKGASNLFAIILSHFEWEHIQLRWRVLDLAKHILNEKENKLNEISELRSSLDNKMREFEAIPLSRKLVPIGTSVDMMTNEISGSRKNEEDSLELLPSSIPYYLLSDEDFSQVRSYDLGAKKIILNRILFMLSANESRYVELLKDTITEINNKKKASELEIETIRSDLDELRRTVGYKMLSKEDRDLEEEKFKKKITKITESKNLVPLLAKREILIRKSEKIDSFRHKVQHLFQDPSFTSEQARALENAINEFFGTKSAQFDEITPRIKLAEEINKLQFAEEEIAELEKSMNNMKKQENYARLHGLKIKIVEIKENISRLNEKISALNEFIQEFQDKHFSKVFEVN</sequence>
<dbReference type="EMBL" id="LN877953">
    <property type="protein sequence ID" value="CUV07374.1"/>
    <property type="molecule type" value="Genomic_DNA"/>
</dbReference>
<evidence type="ECO:0000313" key="2">
    <source>
        <dbReference type="EMBL" id="CUV07374.1"/>
    </source>
</evidence>
<keyword evidence="1" id="KW-0175">Coiled coil</keyword>
<reference evidence="2" key="2">
    <citation type="submission" date="2015-08" db="EMBL/GenBank/DDBJ databases">
        <authorList>
            <person name="Babu N.S."/>
            <person name="Beckwith C.J."/>
            <person name="Beseler K.G."/>
            <person name="Brison A."/>
            <person name="Carone J.V."/>
            <person name="Caskin T.P."/>
            <person name="Diamond M."/>
            <person name="Durham M.E."/>
            <person name="Foxe J.M."/>
            <person name="Go M."/>
            <person name="Henderson B.A."/>
            <person name="Jones I.B."/>
            <person name="McGettigan J.A."/>
            <person name="Micheletti S.J."/>
            <person name="Nasrallah M.E."/>
            <person name="Ortiz D."/>
            <person name="Piller C.R."/>
            <person name="Privatt S.R."/>
            <person name="Schneider S.L."/>
            <person name="Sharp S."/>
            <person name="Smith T.C."/>
            <person name="Stanton J.D."/>
            <person name="Ullery H.E."/>
            <person name="Wilson R.J."/>
            <person name="Serrano M.G."/>
            <person name="Buck G."/>
            <person name="Lee V."/>
            <person name="Wang Y."/>
            <person name="Carvalho R."/>
            <person name="Voegtly L."/>
            <person name="Shi R."/>
            <person name="Duckworth R."/>
            <person name="Johnson A."/>
            <person name="Loviza R."/>
            <person name="Walstead R."/>
            <person name="Shah Z."/>
            <person name="Kiflezghi M."/>
            <person name="Wade K."/>
            <person name="Ball S.L."/>
            <person name="Bradley K.W."/>
            <person name="Asai D.J."/>
            <person name="Bowman C.A."/>
            <person name="Russell D.A."/>
            <person name="Pope W.H."/>
            <person name="Jacobs-Sera D."/>
            <person name="Hendrix R.W."/>
            <person name="Hatfull G.F."/>
        </authorList>
    </citation>
    <scope>NUCLEOTIDE SEQUENCE [LARGE SCALE GENOMIC DNA]</scope>
</reference>
<keyword evidence="4" id="KW-1185">Reference proteome</keyword>
<dbReference type="VEuPathDB" id="CryptoDB:GY17_00003107"/>